<comment type="caution">
    <text evidence="6">The sequence shown here is derived from an EMBL/GenBank/DDBJ whole genome shotgun (WGS) entry which is preliminary data.</text>
</comment>
<comment type="subcellular location">
    <subcellularLocation>
        <location evidence="4">Peroxisome membrane</location>
    </subcellularLocation>
</comment>
<sequence>MADSTGPLELPDGAPDAQADYAGKPILPAEESKHSVVPGAEAAQQKVIKALSQTDTTVRRINTLLSTSGGQESVLASINYSSHALHHLLFSAPSVALRNHLRLLLWQRFNRKHATASSEIKASAPSSSPLLALSSLMSETRYNLRLFGLIPLWVWGSAVLKAPPSDPVLRAVAFLQVFVNVVYQALENVAYLASKNIVPKSFVERRGGINKWYLWSTRAWLGHVLLEFVRLGRETVLRKAKYQELEKIKVEEDDKTALAAVLQQDEVRRQEIRAFRKSLVNNLAWAPLCIHWSVEQGIGVPPSLTGFISFIAGAWGLYDRWQATAQV</sequence>
<organism evidence="6 7">
    <name type="scientific">Byssochlamys spectabilis (strain No. 5 / NBRC 109023)</name>
    <name type="common">Paecilomyces variotii</name>
    <dbReference type="NCBI Taxonomy" id="1356009"/>
    <lineage>
        <taxon>Eukaryota</taxon>
        <taxon>Fungi</taxon>
        <taxon>Dikarya</taxon>
        <taxon>Ascomycota</taxon>
        <taxon>Pezizomycotina</taxon>
        <taxon>Eurotiomycetes</taxon>
        <taxon>Eurotiomycetidae</taxon>
        <taxon>Eurotiales</taxon>
        <taxon>Thermoascaceae</taxon>
        <taxon>Paecilomyces</taxon>
    </lineage>
</organism>
<accession>V5G671</accession>
<dbReference type="InterPro" id="IPR008733">
    <property type="entry name" value="PEX11"/>
</dbReference>
<evidence type="ECO:0000256" key="5">
    <source>
        <dbReference type="SAM" id="MobiDB-lite"/>
    </source>
</evidence>
<evidence type="ECO:0008006" key="8">
    <source>
        <dbReference type="Google" id="ProtNLM"/>
    </source>
</evidence>
<evidence type="ECO:0000256" key="4">
    <source>
        <dbReference type="ARBA" id="ARBA00046271"/>
    </source>
</evidence>
<dbReference type="Proteomes" id="UP000018001">
    <property type="component" value="Unassembled WGS sequence"/>
</dbReference>
<keyword evidence="3" id="KW-0576">Peroxisome</keyword>
<dbReference type="GO" id="GO:0005778">
    <property type="term" value="C:peroxisomal membrane"/>
    <property type="evidence" value="ECO:0007669"/>
    <property type="project" value="UniProtKB-SubCell"/>
</dbReference>
<protein>
    <recommendedName>
        <fullName evidence="8">Peroxin 11C</fullName>
    </recommendedName>
</protein>
<dbReference type="InParanoid" id="V5G671"/>
<dbReference type="Pfam" id="PF05648">
    <property type="entry name" value="PEX11"/>
    <property type="match status" value="1"/>
</dbReference>
<feature type="region of interest" description="Disordered" evidence="5">
    <location>
        <begin position="1"/>
        <end position="21"/>
    </location>
</feature>
<name>V5G671_BYSSN</name>
<gene>
    <name evidence="6" type="ORF">PVAR5_8699</name>
</gene>
<dbReference type="GO" id="GO:0016559">
    <property type="term" value="P:peroxisome fission"/>
    <property type="evidence" value="ECO:0007669"/>
    <property type="project" value="InterPro"/>
</dbReference>
<keyword evidence="7" id="KW-1185">Reference proteome</keyword>
<dbReference type="OrthoDB" id="10005898at2759"/>
<dbReference type="AlphaFoldDB" id="V5G671"/>
<keyword evidence="1" id="KW-0962">Peroxisome biogenesis</keyword>
<evidence type="ECO:0000313" key="6">
    <source>
        <dbReference type="EMBL" id="GAD99968.1"/>
    </source>
</evidence>
<evidence type="ECO:0000313" key="7">
    <source>
        <dbReference type="Proteomes" id="UP000018001"/>
    </source>
</evidence>
<reference evidence="7" key="1">
    <citation type="journal article" date="2014" name="Genome Announc.">
        <title>Draft genome sequence of the formaldehyde-resistant fungus Byssochlamys spectabilis No. 5 (anamorph Paecilomyces variotii No. 5) (NBRC109023).</title>
        <authorList>
            <person name="Oka T."/>
            <person name="Ekino K."/>
            <person name="Fukuda K."/>
            <person name="Nomura Y."/>
        </authorList>
    </citation>
    <scope>NUCLEOTIDE SEQUENCE [LARGE SCALE GENOMIC DNA]</scope>
    <source>
        <strain evidence="7">No. 5 / NBRC 109023</strain>
    </source>
</reference>
<evidence type="ECO:0000256" key="1">
    <source>
        <dbReference type="ARBA" id="ARBA00022593"/>
    </source>
</evidence>
<dbReference type="EMBL" id="BAUL01000343">
    <property type="protein sequence ID" value="GAD99968.1"/>
    <property type="molecule type" value="Genomic_DNA"/>
</dbReference>
<proteinExistence type="predicted"/>
<dbReference type="PANTHER" id="PTHR12652:SF25">
    <property type="entry name" value="MICROBODY (PEROXISOME) PROLIFERATION PROTEIN PEROXIN 11C (EUROFUNG)"/>
    <property type="match status" value="1"/>
</dbReference>
<dbReference type="PANTHER" id="PTHR12652">
    <property type="entry name" value="PEROXISOMAL BIOGENESIS FACTOR 11"/>
    <property type="match status" value="1"/>
</dbReference>
<evidence type="ECO:0000256" key="3">
    <source>
        <dbReference type="ARBA" id="ARBA00023140"/>
    </source>
</evidence>
<keyword evidence="2" id="KW-0472">Membrane</keyword>
<dbReference type="eggNOG" id="ENOG502S1P2">
    <property type="taxonomic scope" value="Eukaryota"/>
</dbReference>
<dbReference type="HOGENOM" id="CLU_052213_1_0_1"/>
<evidence type="ECO:0000256" key="2">
    <source>
        <dbReference type="ARBA" id="ARBA00023136"/>
    </source>
</evidence>